<keyword evidence="1" id="KW-0812">Transmembrane</keyword>
<gene>
    <name evidence="2" type="ORF">P153DRAFT_149903</name>
</gene>
<keyword evidence="1" id="KW-0472">Membrane</keyword>
<evidence type="ECO:0000313" key="3">
    <source>
        <dbReference type="Proteomes" id="UP000799771"/>
    </source>
</evidence>
<dbReference type="RefSeq" id="XP_033527525.1">
    <property type="nucleotide sequence ID" value="XM_033662195.1"/>
</dbReference>
<proteinExistence type="predicted"/>
<dbReference type="GeneID" id="54402627"/>
<name>A0A6A6APQ4_9PLEO</name>
<dbReference type="EMBL" id="ML977499">
    <property type="protein sequence ID" value="KAF2133138.1"/>
    <property type="molecule type" value="Genomic_DNA"/>
</dbReference>
<dbReference type="OrthoDB" id="2017974at2759"/>
<dbReference type="Proteomes" id="UP000799771">
    <property type="component" value="Unassembled WGS sequence"/>
</dbReference>
<organism evidence="2 3">
    <name type="scientific">Dothidotthia symphoricarpi CBS 119687</name>
    <dbReference type="NCBI Taxonomy" id="1392245"/>
    <lineage>
        <taxon>Eukaryota</taxon>
        <taxon>Fungi</taxon>
        <taxon>Dikarya</taxon>
        <taxon>Ascomycota</taxon>
        <taxon>Pezizomycotina</taxon>
        <taxon>Dothideomycetes</taxon>
        <taxon>Pleosporomycetidae</taxon>
        <taxon>Pleosporales</taxon>
        <taxon>Dothidotthiaceae</taxon>
        <taxon>Dothidotthia</taxon>
    </lineage>
</organism>
<feature type="transmembrane region" description="Helical" evidence="1">
    <location>
        <begin position="44"/>
        <end position="64"/>
    </location>
</feature>
<feature type="transmembrane region" description="Helical" evidence="1">
    <location>
        <begin position="133"/>
        <end position="155"/>
    </location>
</feature>
<sequence>MASDSDLGRYRIAIEDEDVRDRQTWADVKRTWYSRAAEKPSSRLWQVFLSVFGTGYSNFILGIGKSIGQGGCRSIGAMSFMANLQVVSASESTTSSNPTPLLRDTALLDYIIYGSVLPSMALLWYIGPRTTQPSFVITLLFAFLWLAAVNTSSLLDIRTT</sequence>
<keyword evidence="1" id="KW-1133">Transmembrane helix</keyword>
<feature type="transmembrane region" description="Helical" evidence="1">
    <location>
        <begin position="107"/>
        <end position="127"/>
    </location>
</feature>
<reference evidence="2" key="1">
    <citation type="journal article" date="2020" name="Stud. Mycol.">
        <title>101 Dothideomycetes genomes: a test case for predicting lifestyles and emergence of pathogens.</title>
        <authorList>
            <person name="Haridas S."/>
            <person name="Albert R."/>
            <person name="Binder M."/>
            <person name="Bloem J."/>
            <person name="Labutti K."/>
            <person name="Salamov A."/>
            <person name="Andreopoulos B."/>
            <person name="Baker S."/>
            <person name="Barry K."/>
            <person name="Bills G."/>
            <person name="Bluhm B."/>
            <person name="Cannon C."/>
            <person name="Castanera R."/>
            <person name="Culley D."/>
            <person name="Daum C."/>
            <person name="Ezra D."/>
            <person name="Gonzalez J."/>
            <person name="Henrissat B."/>
            <person name="Kuo A."/>
            <person name="Liang C."/>
            <person name="Lipzen A."/>
            <person name="Lutzoni F."/>
            <person name="Magnuson J."/>
            <person name="Mondo S."/>
            <person name="Nolan M."/>
            <person name="Ohm R."/>
            <person name="Pangilinan J."/>
            <person name="Park H.-J."/>
            <person name="Ramirez L."/>
            <person name="Alfaro M."/>
            <person name="Sun H."/>
            <person name="Tritt A."/>
            <person name="Yoshinaga Y."/>
            <person name="Zwiers L.-H."/>
            <person name="Turgeon B."/>
            <person name="Goodwin S."/>
            <person name="Spatafora J."/>
            <person name="Crous P."/>
            <person name="Grigoriev I."/>
        </authorList>
    </citation>
    <scope>NUCLEOTIDE SEQUENCE</scope>
    <source>
        <strain evidence="2">CBS 119687</strain>
    </source>
</reference>
<dbReference type="AlphaFoldDB" id="A0A6A6APQ4"/>
<evidence type="ECO:0000256" key="1">
    <source>
        <dbReference type="SAM" id="Phobius"/>
    </source>
</evidence>
<protein>
    <submittedName>
        <fullName evidence="2">Uncharacterized protein</fullName>
    </submittedName>
</protein>
<accession>A0A6A6APQ4</accession>
<evidence type="ECO:0000313" key="2">
    <source>
        <dbReference type="EMBL" id="KAF2133138.1"/>
    </source>
</evidence>
<keyword evidence="3" id="KW-1185">Reference proteome</keyword>